<accession>A0A5E4D6V6</accession>
<protein>
    <submittedName>
        <fullName evidence="2">Uncharacterized protein</fullName>
    </submittedName>
</protein>
<proteinExistence type="predicted"/>
<dbReference type="AlphaFoldDB" id="A0A5E4D6V6"/>
<dbReference type="Proteomes" id="UP000335636">
    <property type="component" value="Unassembled WGS sequence"/>
</dbReference>
<evidence type="ECO:0000313" key="3">
    <source>
        <dbReference type="Proteomes" id="UP000335636"/>
    </source>
</evidence>
<dbReference type="EMBL" id="CABDUW010003988">
    <property type="protein sequence ID" value="VTJ89987.1"/>
    <property type="molecule type" value="Genomic_DNA"/>
</dbReference>
<keyword evidence="3" id="KW-1185">Reference proteome</keyword>
<gene>
    <name evidence="2" type="ORF">MONAX_5E000805</name>
</gene>
<organism evidence="2 3">
    <name type="scientific">Marmota monax</name>
    <name type="common">Woodchuck</name>
    <dbReference type="NCBI Taxonomy" id="9995"/>
    <lineage>
        <taxon>Eukaryota</taxon>
        <taxon>Metazoa</taxon>
        <taxon>Chordata</taxon>
        <taxon>Craniata</taxon>
        <taxon>Vertebrata</taxon>
        <taxon>Euteleostomi</taxon>
        <taxon>Mammalia</taxon>
        <taxon>Eutheria</taxon>
        <taxon>Euarchontoglires</taxon>
        <taxon>Glires</taxon>
        <taxon>Rodentia</taxon>
        <taxon>Sciuromorpha</taxon>
        <taxon>Sciuridae</taxon>
        <taxon>Xerinae</taxon>
        <taxon>Marmotini</taxon>
        <taxon>Marmota</taxon>
    </lineage>
</organism>
<evidence type="ECO:0000256" key="1">
    <source>
        <dbReference type="SAM" id="MobiDB-lite"/>
    </source>
</evidence>
<sequence>MRYENEKRSQFRPVHVTRQFIRMEYSVLCREWIYSISAVHPPFFCNTYFHLLYHLSTSCLSVSSVCPPSAYHLPSSAVYLSPIDNGFSLYFYTEKKEDSLEEEMAGSPRVSAVTSLDRAGVLIGTHCVSPACEPAALLDTAHRAPRPAEGHAVLQSTFVQEVPRGGSESWPRSLPVPSVQGPQCRSRRPHSPLQAKSSCLPSMARVGHRRPSNLQSQHI</sequence>
<evidence type="ECO:0000313" key="2">
    <source>
        <dbReference type="EMBL" id="VTJ89987.1"/>
    </source>
</evidence>
<comment type="caution">
    <text evidence="2">The sequence shown here is derived from an EMBL/GenBank/DDBJ whole genome shotgun (WGS) entry which is preliminary data.</text>
</comment>
<reference evidence="2" key="1">
    <citation type="submission" date="2019-04" db="EMBL/GenBank/DDBJ databases">
        <authorList>
            <person name="Alioto T."/>
            <person name="Alioto T."/>
        </authorList>
    </citation>
    <scope>NUCLEOTIDE SEQUENCE [LARGE SCALE GENOMIC DNA]</scope>
</reference>
<feature type="region of interest" description="Disordered" evidence="1">
    <location>
        <begin position="163"/>
        <end position="219"/>
    </location>
</feature>
<name>A0A5E4D6V6_MARMO</name>